<dbReference type="SUPFAM" id="SSF47413">
    <property type="entry name" value="lambda repressor-like DNA-binding domains"/>
    <property type="match status" value="1"/>
</dbReference>
<comment type="caution">
    <text evidence="4">The sequence shown here is derived from an EMBL/GenBank/DDBJ whole genome shotgun (WGS) entry which is preliminary data.</text>
</comment>
<dbReference type="PANTHER" id="PTHR46797">
    <property type="entry name" value="HTH-TYPE TRANSCRIPTIONAL REGULATOR"/>
    <property type="match status" value="1"/>
</dbReference>
<dbReference type="GO" id="GO:0005829">
    <property type="term" value="C:cytosol"/>
    <property type="evidence" value="ECO:0007669"/>
    <property type="project" value="TreeGrafter"/>
</dbReference>
<dbReference type="EMBL" id="RKMH01000002">
    <property type="protein sequence ID" value="RPA65873.1"/>
    <property type="molecule type" value="Genomic_DNA"/>
</dbReference>
<dbReference type="PROSITE" id="PS50943">
    <property type="entry name" value="HTH_CROC1"/>
    <property type="match status" value="1"/>
</dbReference>
<dbReference type="Proteomes" id="UP000267536">
    <property type="component" value="Unassembled WGS sequence"/>
</dbReference>
<sequence>MALVRQGERSFDEANDRSERASASVDPKKLVAAGLKRERTRAGLSLGELARQAGVSKSTLSQLESGVGNPSVETMWALSTALGIQFSALLDAPERRVEVVRAGEGPVIAAADADYLTTLLSAAPPGSRRDIYLIRAEPGAPRRSAPHARGVVEHVVLSAGRALIGPTDNPVELAAGDYIGYPGDIEHIFNALEPGTAAVLVSESL</sequence>
<feature type="compositionally biased region" description="Basic and acidic residues" evidence="2">
    <location>
        <begin position="1"/>
        <end position="20"/>
    </location>
</feature>
<proteinExistence type="predicted"/>
<dbReference type="Gene3D" id="1.10.260.40">
    <property type="entry name" value="lambda repressor-like DNA-binding domains"/>
    <property type="match status" value="1"/>
</dbReference>
<dbReference type="InterPro" id="IPR011051">
    <property type="entry name" value="RmlC_Cupin_sf"/>
</dbReference>
<dbReference type="GO" id="GO:0003677">
    <property type="term" value="F:DNA binding"/>
    <property type="evidence" value="ECO:0007669"/>
    <property type="project" value="UniProtKB-KW"/>
</dbReference>
<feature type="domain" description="HTH cro/C1-type" evidence="3">
    <location>
        <begin position="35"/>
        <end position="89"/>
    </location>
</feature>
<dbReference type="AlphaFoldDB" id="A0A3N4GSC4"/>
<dbReference type="SMART" id="SM00530">
    <property type="entry name" value="HTH_XRE"/>
    <property type="match status" value="1"/>
</dbReference>
<reference evidence="4 5" key="1">
    <citation type="submission" date="2018-11" db="EMBL/GenBank/DDBJ databases">
        <title>Draft genome sequence of Gordonia sp. RS15-1S isolated from rice stems.</title>
        <authorList>
            <person name="Muangham S."/>
        </authorList>
    </citation>
    <scope>NUCLEOTIDE SEQUENCE [LARGE SCALE GENOMIC DNA]</scope>
    <source>
        <strain evidence="4 5">RS15-1S</strain>
    </source>
</reference>
<dbReference type="InterPro" id="IPR014710">
    <property type="entry name" value="RmlC-like_jellyroll"/>
</dbReference>
<dbReference type="SUPFAM" id="SSF51182">
    <property type="entry name" value="RmlC-like cupins"/>
    <property type="match status" value="1"/>
</dbReference>
<evidence type="ECO:0000256" key="1">
    <source>
        <dbReference type="ARBA" id="ARBA00023125"/>
    </source>
</evidence>
<protein>
    <submittedName>
        <fullName evidence="4">Helix-turn-helix domain-containing protein</fullName>
    </submittedName>
</protein>
<dbReference type="InterPro" id="IPR050807">
    <property type="entry name" value="TransReg_Diox_bact_type"/>
</dbReference>
<feature type="region of interest" description="Disordered" evidence="2">
    <location>
        <begin position="1"/>
        <end position="25"/>
    </location>
</feature>
<evidence type="ECO:0000313" key="4">
    <source>
        <dbReference type="EMBL" id="RPA65873.1"/>
    </source>
</evidence>
<dbReference type="Gene3D" id="2.60.120.10">
    <property type="entry name" value="Jelly Rolls"/>
    <property type="match status" value="1"/>
</dbReference>
<dbReference type="GO" id="GO:0003700">
    <property type="term" value="F:DNA-binding transcription factor activity"/>
    <property type="evidence" value="ECO:0007669"/>
    <property type="project" value="TreeGrafter"/>
</dbReference>
<keyword evidence="5" id="KW-1185">Reference proteome</keyword>
<dbReference type="CDD" id="cd00093">
    <property type="entry name" value="HTH_XRE"/>
    <property type="match status" value="1"/>
</dbReference>
<dbReference type="OrthoDB" id="5584941at2"/>
<dbReference type="CDD" id="cd02209">
    <property type="entry name" value="cupin_XRE_C"/>
    <property type="match status" value="1"/>
</dbReference>
<evidence type="ECO:0000313" key="5">
    <source>
        <dbReference type="Proteomes" id="UP000267536"/>
    </source>
</evidence>
<gene>
    <name evidence="4" type="ORF">EF294_03840</name>
</gene>
<dbReference type="InterPro" id="IPR001387">
    <property type="entry name" value="Cro/C1-type_HTH"/>
</dbReference>
<dbReference type="InterPro" id="IPR010982">
    <property type="entry name" value="Lambda_DNA-bd_dom_sf"/>
</dbReference>
<keyword evidence="1" id="KW-0238">DNA-binding</keyword>
<dbReference type="PANTHER" id="PTHR46797:SF1">
    <property type="entry name" value="METHYLPHOSPHONATE SYNTHASE"/>
    <property type="match status" value="1"/>
</dbReference>
<organism evidence="4 5">
    <name type="scientific">Gordonia oryzae</name>
    <dbReference type="NCBI Taxonomy" id="2487349"/>
    <lineage>
        <taxon>Bacteria</taxon>
        <taxon>Bacillati</taxon>
        <taxon>Actinomycetota</taxon>
        <taxon>Actinomycetes</taxon>
        <taxon>Mycobacteriales</taxon>
        <taxon>Gordoniaceae</taxon>
        <taxon>Gordonia</taxon>
    </lineage>
</organism>
<dbReference type="Pfam" id="PF01381">
    <property type="entry name" value="HTH_3"/>
    <property type="match status" value="1"/>
</dbReference>
<accession>A0A3N4GSC4</accession>
<evidence type="ECO:0000256" key="2">
    <source>
        <dbReference type="SAM" id="MobiDB-lite"/>
    </source>
</evidence>
<name>A0A3N4GSC4_9ACTN</name>
<evidence type="ECO:0000259" key="3">
    <source>
        <dbReference type="PROSITE" id="PS50943"/>
    </source>
</evidence>
<dbReference type="RefSeq" id="WP_123925754.1">
    <property type="nucleotide sequence ID" value="NZ_JBPSDP010000012.1"/>
</dbReference>